<proteinExistence type="inferred from homology"/>
<dbReference type="GO" id="GO:0005975">
    <property type="term" value="P:carbohydrate metabolic process"/>
    <property type="evidence" value="ECO:0007669"/>
    <property type="project" value="InterPro"/>
</dbReference>
<evidence type="ECO:0000313" key="4">
    <source>
        <dbReference type="Proteomes" id="UP000471126"/>
    </source>
</evidence>
<dbReference type="Pfam" id="PF00722">
    <property type="entry name" value="Glyco_hydro_16"/>
    <property type="match status" value="1"/>
</dbReference>
<dbReference type="EMBL" id="JAAGWE010000012">
    <property type="protein sequence ID" value="NEM05965.1"/>
    <property type="molecule type" value="Genomic_DNA"/>
</dbReference>
<gene>
    <name evidence="3" type="ORF">GCU54_08005</name>
</gene>
<comment type="caution">
    <text evidence="3">The sequence shown here is derived from an EMBL/GenBank/DDBJ whole genome shotgun (WGS) entry which is preliminary data.</text>
</comment>
<comment type="similarity">
    <text evidence="1">Belongs to the glycosyl hydrolase 16 family.</text>
</comment>
<dbReference type="PANTHER" id="PTHR10963">
    <property type="entry name" value="GLYCOSYL HYDROLASE-RELATED"/>
    <property type="match status" value="1"/>
</dbReference>
<accession>A0A6P0GFB7</accession>
<dbReference type="GO" id="GO:0004553">
    <property type="term" value="F:hydrolase activity, hydrolyzing O-glycosyl compounds"/>
    <property type="evidence" value="ECO:0007669"/>
    <property type="project" value="InterPro"/>
</dbReference>
<dbReference type="SUPFAM" id="SSF49899">
    <property type="entry name" value="Concanavalin A-like lectins/glucanases"/>
    <property type="match status" value="1"/>
</dbReference>
<dbReference type="Proteomes" id="UP000471126">
    <property type="component" value="Unassembled WGS sequence"/>
</dbReference>
<evidence type="ECO:0000313" key="3">
    <source>
        <dbReference type="EMBL" id="NEM05965.1"/>
    </source>
</evidence>
<dbReference type="AlphaFoldDB" id="A0A6P0GFB7"/>
<keyword evidence="3" id="KW-0378">Hydrolase</keyword>
<dbReference type="CDD" id="cd00413">
    <property type="entry name" value="Glyco_hydrolase_16"/>
    <property type="match status" value="1"/>
</dbReference>
<dbReference type="PROSITE" id="PS51762">
    <property type="entry name" value="GH16_2"/>
    <property type="match status" value="1"/>
</dbReference>
<name>A0A6P0GFB7_9ACTN</name>
<feature type="domain" description="GH16" evidence="2">
    <location>
        <begin position="5"/>
        <end position="224"/>
    </location>
</feature>
<organism evidence="3 4">
    <name type="scientific">Geodermatophilus normandii</name>
    <dbReference type="NCBI Taxonomy" id="1137989"/>
    <lineage>
        <taxon>Bacteria</taxon>
        <taxon>Bacillati</taxon>
        <taxon>Actinomycetota</taxon>
        <taxon>Actinomycetes</taxon>
        <taxon>Geodermatophilales</taxon>
        <taxon>Geodermatophilaceae</taxon>
        <taxon>Geodermatophilus</taxon>
    </lineage>
</organism>
<evidence type="ECO:0000256" key="1">
    <source>
        <dbReference type="ARBA" id="ARBA00006865"/>
    </source>
</evidence>
<sequence length="224" mass="24775">MGDLPGWRQVYVEDFSQDAALGSFPGPAYEGRWTGYEGFPDTSEAGLYSNTRVVSVQDGVMDLHLRTENGQPLVAAPIPLVHGRWGGQLYGRFEVRFRADPVHGYKTAWLLWPDSDDWAEGEIDFPEGPLSAEMYAANLLVGSPGVFDVKTDGLATFDEWHVATIEWTPDAVTFLLDGEEVGRSTSSPSTPMHWVLQTETDHGTPPADEEGHVEIDWVTVYEMG</sequence>
<dbReference type="Gene3D" id="2.60.120.200">
    <property type="match status" value="1"/>
</dbReference>
<evidence type="ECO:0000259" key="2">
    <source>
        <dbReference type="PROSITE" id="PS51762"/>
    </source>
</evidence>
<dbReference type="InterPro" id="IPR013320">
    <property type="entry name" value="ConA-like_dom_sf"/>
</dbReference>
<dbReference type="InterPro" id="IPR050546">
    <property type="entry name" value="Glycosyl_Hydrlase_16"/>
</dbReference>
<protein>
    <submittedName>
        <fullName evidence="3">Glycoside hydrolase family 16 protein</fullName>
    </submittedName>
</protein>
<reference evidence="3 4" key="1">
    <citation type="submission" date="2019-12" db="EMBL/GenBank/DDBJ databases">
        <title>WGS of CPCC 203550 I12A-02606.</title>
        <authorList>
            <person name="Jiang Z."/>
        </authorList>
    </citation>
    <scope>NUCLEOTIDE SEQUENCE [LARGE SCALE GENOMIC DNA]</scope>
    <source>
        <strain evidence="3 4">I12A-02606</strain>
    </source>
</reference>
<dbReference type="PANTHER" id="PTHR10963:SF55">
    <property type="entry name" value="GLYCOSIDE HYDROLASE FAMILY 16 PROTEIN"/>
    <property type="match status" value="1"/>
</dbReference>
<dbReference type="InterPro" id="IPR000757">
    <property type="entry name" value="Beta-glucanase-like"/>
</dbReference>